<keyword evidence="11" id="KW-1185">Reference proteome</keyword>
<evidence type="ECO:0000313" key="14">
    <source>
        <dbReference type="Proteomes" id="UP000440732"/>
    </source>
</evidence>
<evidence type="ECO:0000313" key="13">
    <source>
        <dbReference type="Proteomes" id="UP000440367"/>
    </source>
</evidence>
<name>A0A6A3KK06_9STRA</name>
<organism evidence="4 16">
    <name type="scientific">Phytophthora fragariae</name>
    <dbReference type="NCBI Taxonomy" id="53985"/>
    <lineage>
        <taxon>Eukaryota</taxon>
        <taxon>Sar</taxon>
        <taxon>Stramenopiles</taxon>
        <taxon>Oomycota</taxon>
        <taxon>Peronosporomycetes</taxon>
        <taxon>Peronosporales</taxon>
        <taxon>Peronosporaceae</taxon>
        <taxon>Phytophthora</taxon>
    </lineage>
</organism>
<dbReference type="Proteomes" id="UP000433483">
    <property type="component" value="Unassembled WGS sequence"/>
</dbReference>
<feature type="signal peptide" evidence="2">
    <location>
        <begin position="1"/>
        <end position="24"/>
    </location>
</feature>
<dbReference type="EMBL" id="QXGA01000623">
    <property type="protein sequence ID" value="KAE9143372.1"/>
    <property type="molecule type" value="Genomic_DNA"/>
</dbReference>
<dbReference type="EMBL" id="QXGE01000583">
    <property type="protein sequence ID" value="KAE9308404.1"/>
    <property type="molecule type" value="Genomic_DNA"/>
</dbReference>
<protein>
    <recommendedName>
        <fullName evidence="17">RxLR effector protein</fullName>
    </recommendedName>
</protein>
<dbReference type="Proteomes" id="UP000460718">
    <property type="component" value="Unassembled WGS sequence"/>
</dbReference>
<dbReference type="EMBL" id="QXFW01000597">
    <property type="protein sequence ID" value="KAE9007721.1"/>
    <property type="molecule type" value="Genomic_DNA"/>
</dbReference>
<dbReference type="OrthoDB" id="10271549at2759"/>
<evidence type="ECO:0008006" key="17">
    <source>
        <dbReference type="Google" id="ProtNLM"/>
    </source>
</evidence>
<evidence type="ECO:0000313" key="3">
    <source>
        <dbReference type="EMBL" id="KAE8937026.1"/>
    </source>
</evidence>
<evidence type="ECO:0000313" key="11">
    <source>
        <dbReference type="Proteomes" id="UP000433483"/>
    </source>
</evidence>
<dbReference type="Proteomes" id="UP000429523">
    <property type="component" value="Unassembled WGS sequence"/>
</dbReference>
<feature type="chain" id="PRO_5036164798" description="RxLR effector protein" evidence="2">
    <location>
        <begin position="25"/>
        <end position="55"/>
    </location>
</feature>
<accession>A0A6A3KK06</accession>
<dbReference type="Proteomes" id="UP000437068">
    <property type="component" value="Unassembled WGS sequence"/>
</dbReference>
<dbReference type="EMBL" id="QXGF01000668">
    <property type="protein sequence ID" value="KAE8937026.1"/>
    <property type="molecule type" value="Genomic_DNA"/>
</dbReference>
<dbReference type="Proteomes" id="UP000441208">
    <property type="component" value="Unassembled WGS sequence"/>
</dbReference>
<evidence type="ECO:0000313" key="15">
    <source>
        <dbReference type="Proteomes" id="UP000441208"/>
    </source>
</evidence>
<dbReference type="Proteomes" id="UP000440732">
    <property type="component" value="Unassembled WGS sequence"/>
</dbReference>
<evidence type="ECO:0000313" key="16">
    <source>
        <dbReference type="Proteomes" id="UP000460718"/>
    </source>
</evidence>
<evidence type="ECO:0000313" key="12">
    <source>
        <dbReference type="Proteomes" id="UP000437068"/>
    </source>
</evidence>
<evidence type="ECO:0000313" key="8">
    <source>
        <dbReference type="EMBL" id="KAE9232574.1"/>
    </source>
</evidence>
<proteinExistence type="predicted"/>
<feature type="compositionally biased region" description="Polar residues" evidence="1">
    <location>
        <begin position="32"/>
        <end position="41"/>
    </location>
</feature>
<dbReference type="EMBL" id="QXGD01000592">
    <property type="protein sequence ID" value="KAE9232574.1"/>
    <property type="molecule type" value="Genomic_DNA"/>
</dbReference>
<keyword evidence="2" id="KW-0732">Signal</keyword>
<evidence type="ECO:0000313" key="7">
    <source>
        <dbReference type="EMBL" id="KAE9207926.1"/>
    </source>
</evidence>
<gene>
    <name evidence="9" type="ORF">PF001_g11185</name>
    <name evidence="8" type="ORF">PF002_g12341</name>
    <name evidence="7" type="ORF">PF005_g12413</name>
    <name evidence="6" type="ORF">PF006_g11593</name>
    <name evidence="5" type="ORF">PF007_g12095</name>
    <name evidence="3" type="ORF">PF009_g13059</name>
    <name evidence="4" type="ORF">PF011_g11008</name>
</gene>
<dbReference type="Proteomes" id="UP000440367">
    <property type="component" value="Unassembled WGS sequence"/>
</dbReference>
<evidence type="ECO:0000313" key="10">
    <source>
        <dbReference type="Proteomes" id="UP000429523"/>
    </source>
</evidence>
<reference evidence="4 16" key="1">
    <citation type="submission" date="2018-09" db="EMBL/GenBank/DDBJ databases">
        <title>Genomic investigation of the strawberry pathogen Phytophthora fragariae indicates pathogenicity is determined by transcriptional variation in three key races.</title>
        <authorList>
            <person name="Adams T.M."/>
            <person name="Armitage A.D."/>
            <person name="Sobczyk M.K."/>
            <person name="Bates H.J."/>
            <person name="Dunwell J.M."/>
            <person name="Nellist C.F."/>
            <person name="Harrison R.J."/>
        </authorList>
    </citation>
    <scope>NUCLEOTIDE SEQUENCE [LARGE SCALE GENOMIC DNA]</scope>
    <source>
        <strain evidence="9 12">A4</strain>
        <strain evidence="8 13">BC-1</strain>
        <strain evidence="7 11">NOV-27</strain>
        <strain evidence="6 14">NOV-5</strain>
        <strain evidence="5 15">NOV-71</strain>
        <strain evidence="3 10">NOV-9</strain>
        <strain evidence="4 16">SCRP245</strain>
    </source>
</reference>
<evidence type="ECO:0000313" key="4">
    <source>
        <dbReference type="EMBL" id="KAE9007721.1"/>
    </source>
</evidence>
<comment type="caution">
    <text evidence="4">The sequence shown here is derived from an EMBL/GenBank/DDBJ whole genome shotgun (WGS) entry which is preliminary data.</text>
</comment>
<feature type="region of interest" description="Disordered" evidence="1">
    <location>
        <begin position="32"/>
        <end position="55"/>
    </location>
</feature>
<evidence type="ECO:0000256" key="1">
    <source>
        <dbReference type="SAM" id="MobiDB-lite"/>
    </source>
</evidence>
<dbReference type="EMBL" id="QXGB01000657">
    <property type="protein sequence ID" value="KAE9207926.1"/>
    <property type="molecule type" value="Genomic_DNA"/>
</dbReference>
<evidence type="ECO:0000256" key="2">
    <source>
        <dbReference type="SAM" id="SignalP"/>
    </source>
</evidence>
<evidence type="ECO:0000313" key="6">
    <source>
        <dbReference type="EMBL" id="KAE9143372.1"/>
    </source>
</evidence>
<dbReference type="EMBL" id="QXFZ01000624">
    <property type="protein sequence ID" value="KAE9109841.1"/>
    <property type="molecule type" value="Genomic_DNA"/>
</dbReference>
<evidence type="ECO:0000313" key="5">
    <source>
        <dbReference type="EMBL" id="KAE9109841.1"/>
    </source>
</evidence>
<evidence type="ECO:0000313" key="9">
    <source>
        <dbReference type="EMBL" id="KAE9308404.1"/>
    </source>
</evidence>
<dbReference type="AlphaFoldDB" id="A0A6A3KK06"/>
<sequence length="55" mass="5902">MLGTGRNLLLVCTSTFCWCRVALAKRLETSNSMRNGDNSEVNAVCEGLSGRDPPG</sequence>